<protein>
    <recommendedName>
        <fullName evidence="6">Heavy-metal chelation domain-containing protein</fullName>
    </recommendedName>
</protein>
<dbReference type="EMBL" id="AP028907">
    <property type="protein sequence ID" value="BES82511.1"/>
    <property type="molecule type" value="Genomic_DNA"/>
</dbReference>
<name>A0ABN6ZQH4_9CREN</name>
<evidence type="ECO:0000313" key="5">
    <source>
        <dbReference type="Proteomes" id="UP001341135"/>
    </source>
</evidence>
<dbReference type="Gene3D" id="3.40.50.11590">
    <property type="match status" value="1"/>
</dbReference>
<evidence type="ECO:0000256" key="1">
    <source>
        <dbReference type="SAM" id="MobiDB-lite"/>
    </source>
</evidence>
<feature type="region of interest" description="Disordered" evidence="1">
    <location>
        <begin position="1"/>
        <end position="21"/>
    </location>
</feature>
<evidence type="ECO:0008006" key="6">
    <source>
        <dbReference type="Google" id="ProtNLM"/>
    </source>
</evidence>
<feature type="compositionally biased region" description="Basic and acidic residues" evidence="1">
    <location>
        <begin position="1"/>
        <end position="14"/>
    </location>
</feature>
<dbReference type="Proteomes" id="UP001341135">
    <property type="component" value="Chromosome"/>
</dbReference>
<evidence type="ECO:0000259" key="3">
    <source>
        <dbReference type="Pfam" id="PF13938"/>
    </source>
</evidence>
<feature type="domain" description="DUF4213" evidence="3">
    <location>
        <begin position="48"/>
        <end position="116"/>
    </location>
</feature>
<keyword evidence="5" id="KW-1185">Reference proteome</keyword>
<dbReference type="SUPFAM" id="SSF159713">
    <property type="entry name" value="Dhaf3308-like"/>
    <property type="match status" value="1"/>
</dbReference>
<dbReference type="InterPro" id="IPR025251">
    <property type="entry name" value="DUF4213"/>
</dbReference>
<dbReference type="Pfam" id="PF04016">
    <property type="entry name" value="DUF364"/>
    <property type="match status" value="1"/>
</dbReference>
<dbReference type="Pfam" id="PF13938">
    <property type="entry name" value="DUF4213"/>
    <property type="match status" value="1"/>
</dbReference>
<dbReference type="InterPro" id="IPR007161">
    <property type="entry name" value="DUF364"/>
</dbReference>
<proteinExistence type="predicted"/>
<reference evidence="4 5" key="1">
    <citation type="submission" date="2023-09" db="EMBL/GenBank/DDBJ databases">
        <title>Pyrofollis japonicus gen. nov. sp. nov., a novel member of the family Pyrodictiaceae isolated from the Iheya North hydrothermal field.</title>
        <authorList>
            <person name="Miyazaki U."/>
            <person name="Sanari M."/>
            <person name="Tame A."/>
            <person name="Kitajima M."/>
            <person name="Okamoto A."/>
            <person name="Sawayama S."/>
            <person name="Miyazaki J."/>
            <person name="Takai K."/>
            <person name="Nakagawa S."/>
        </authorList>
    </citation>
    <scope>NUCLEOTIDE SEQUENCE [LARGE SCALE GENOMIC DNA]</scope>
    <source>
        <strain evidence="4 5">AV2</strain>
    </source>
</reference>
<accession>A0ABN6ZQH4</accession>
<sequence length="289" mass="31708">MHSERKLKSEEQAMKPRCSPDLVPADNALTRALENALRAVKEEYPFLDERVEEIAVSRRFTLVRLAGGGIGIAFSGDYEPPPEELVLGETTASELARYAWRHPSLTSLALAAVNAATGMLIEEKPGLNGLVRDRNIVEVINPGPDEAIALVGYIQGVARKLAAKTSKIVVYEDNPIHRALAREKGFTTYPGSQLLLDADNYDIIIATGASLLDPRITVVFTNAKRARLRGFIGPTSSFHIAAAKHLGADFIAGITIPSRHRDTVAKLVKAGYGFKRISRFVTKWIWLRP</sequence>
<feature type="domain" description="Putative heavy-metal chelation" evidence="2">
    <location>
        <begin position="137"/>
        <end position="286"/>
    </location>
</feature>
<evidence type="ECO:0000259" key="2">
    <source>
        <dbReference type="Pfam" id="PF04016"/>
    </source>
</evidence>
<gene>
    <name evidence="4" type="ORF">PABY_20780</name>
</gene>
<evidence type="ECO:0000313" key="4">
    <source>
        <dbReference type="EMBL" id="BES82511.1"/>
    </source>
</evidence>
<dbReference type="Gene3D" id="3.30.390.100">
    <property type="match status" value="1"/>
</dbReference>
<organism evidence="4 5">
    <name type="scientific">Pyrodictium abyssi</name>
    <dbReference type="NCBI Taxonomy" id="54256"/>
    <lineage>
        <taxon>Archaea</taxon>
        <taxon>Thermoproteota</taxon>
        <taxon>Thermoprotei</taxon>
        <taxon>Desulfurococcales</taxon>
        <taxon>Pyrodictiaceae</taxon>
        <taxon>Pyrodictium</taxon>
    </lineage>
</organism>